<dbReference type="OrthoDB" id="338650at2759"/>
<dbReference type="GO" id="GO:0046854">
    <property type="term" value="P:phosphatidylinositol phosphate biosynthetic process"/>
    <property type="evidence" value="ECO:0007669"/>
    <property type="project" value="TreeGrafter"/>
</dbReference>
<evidence type="ECO:0000256" key="1">
    <source>
        <dbReference type="ARBA" id="ARBA00007374"/>
    </source>
</evidence>
<dbReference type="PANTHER" id="PTHR12400">
    <property type="entry name" value="INOSITOL POLYPHOSPHATE KINASE"/>
    <property type="match status" value="1"/>
</dbReference>
<accession>A0A0C3CQU4</accession>
<dbReference type="InterPro" id="IPR038286">
    <property type="entry name" value="IPK_sf"/>
</dbReference>
<dbReference type="Pfam" id="PF03770">
    <property type="entry name" value="IPK"/>
    <property type="match status" value="1"/>
</dbReference>
<dbReference type="FunCoup" id="A0A0C3CQU4">
    <property type="interactions" value="297"/>
</dbReference>
<evidence type="ECO:0000313" key="7">
    <source>
        <dbReference type="Proteomes" id="UP000053989"/>
    </source>
</evidence>
<dbReference type="SUPFAM" id="SSF56104">
    <property type="entry name" value="SAICAR synthase-like"/>
    <property type="match status" value="1"/>
</dbReference>
<keyword evidence="2 4" id="KW-0808">Transferase</keyword>
<dbReference type="STRING" id="1036808.A0A0C3CQU4"/>
<reference evidence="6 7" key="1">
    <citation type="submission" date="2014-04" db="EMBL/GenBank/DDBJ databases">
        <authorList>
            <consortium name="DOE Joint Genome Institute"/>
            <person name="Kuo A."/>
            <person name="Kohler A."/>
            <person name="Nagy L.G."/>
            <person name="Floudas D."/>
            <person name="Copeland A."/>
            <person name="Barry K.W."/>
            <person name="Cichocki N."/>
            <person name="Veneault-Fourrey C."/>
            <person name="LaButti K."/>
            <person name="Lindquist E.A."/>
            <person name="Lipzen A."/>
            <person name="Lundell T."/>
            <person name="Morin E."/>
            <person name="Murat C."/>
            <person name="Sun H."/>
            <person name="Tunlid A."/>
            <person name="Henrissat B."/>
            <person name="Grigoriev I.V."/>
            <person name="Hibbett D.S."/>
            <person name="Martin F."/>
            <person name="Nordberg H.P."/>
            <person name="Cantor M.N."/>
            <person name="Hua S.X."/>
        </authorList>
    </citation>
    <scope>NUCLEOTIDE SEQUENCE [LARGE SCALE GENOMIC DNA]</scope>
    <source>
        <strain evidence="6 7">Foug A</strain>
    </source>
</reference>
<feature type="region of interest" description="Disordered" evidence="5">
    <location>
        <begin position="78"/>
        <end position="100"/>
    </location>
</feature>
<keyword evidence="7" id="KW-1185">Reference proteome</keyword>
<dbReference type="Gene3D" id="3.30.470.160">
    <property type="entry name" value="Inositol polyphosphate kinase"/>
    <property type="match status" value="1"/>
</dbReference>
<dbReference type="GO" id="GO:0005634">
    <property type="term" value="C:nucleus"/>
    <property type="evidence" value="ECO:0007669"/>
    <property type="project" value="TreeGrafter"/>
</dbReference>
<dbReference type="AlphaFoldDB" id="A0A0C3CQU4"/>
<keyword evidence="3 4" id="KW-0418">Kinase</keyword>
<feature type="non-terminal residue" evidence="6">
    <location>
        <position position="1"/>
    </location>
</feature>
<dbReference type="EMBL" id="KN822301">
    <property type="protein sequence ID" value="KIM50975.1"/>
    <property type="molecule type" value="Genomic_DNA"/>
</dbReference>
<evidence type="ECO:0000313" key="6">
    <source>
        <dbReference type="EMBL" id="KIM50975.1"/>
    </source>
</evidence>
<evidence type="ECO:0000256" key="3">
    <source>
        <dbReference type="ARBA" id="ARBA00022777"/>
    </source>
</evidence>
<proteinExistence type="inferred from homology"/>
<dbReference type="Proteomes" id="UP000053989">
    <property type="component" value="Unassembled WGS sequence"/>
</dbReference>
<dbReference type="GO" id="GO:0005737">
    <property type="term" value="C:cytoplasm"/>
    <property type="evidence" value="ECO:0007669"/>
    <property type="project" value="TreeGrafter"/>
</dbReference>
<dbReference type="GO" id="GO:0032958">
    <property type="term" value="P:inositol phosphate biosynthetic process"/>
    <property type="evidence" value="ECO:0007669"/>
    <property type="project" value="InterPro"/>
</dbReference>
<organism evidence="6 7">
    <name type="scientific">Scleroderma citrinum Foug A</name>
    <dbReference type="NCBI Taxonomy" id="1036808"/>
    <lineage>
        <taxon>Eukaryota</taxon>
        <taxon>Fungi</taxon>
        <taxon>Dikarya</taxon>
        <taxon>Basidiomycota</taxon>
        <taxon>Agaricomycotina</taxon>
        <taxon>Agaricomycetes</taxon>
        <taxon>Agaricomycetidae</taxon>
        <taxon>Boletales</taxon>
        <taxon>Sclerodermatineae</taxon>
        <taxon>Sclerodermataceae</taxon>
        <taxon>Scleroderma</taxon>
    </lineage>
</organism>
<protein>
    <recommendedName>
        <fullName evidence="4">Kinase</fullName>
        <ecNumber evidence="4">2.7.-.-</ecNumber>
    </recommendedName>
</protein>
<sequence>LAAQVGGHTGVQTTEDGSLLLKPALQREVAFYQLVRDGADPGGVVDTSTVTTSGLSMLLPWIPRFIGLLSLEGRIEDPGDVSGGSAPAGGDGPPKILPASGTSTPLQTLVLENLGHGFIKPCILDIKLGTVLYDEGASPEKKERMIRTAERTTSLTTGVRLTGFQVYANDHPDPIVTPKAYGKSIKPEQLSEGIARFFPVHPSSSASSSAPLESTLDSAISSATVRLGLRSTTLLVLLTHLLAGLERLRGGLAEAEVRITGGSVLILYEGDWARAEEAARILQEELTEDDDEEIEVEVDESGQVVFDTASSDVDTDSDEEEQPRLVTLSLIDFAHTRFVPGQGPDTGVLLGIDTLIHLV</sequence>
<gene>
    <name evidence="6" type="ORF">SCLCIDRAFT_96338</name>
</gene>
<dbReference type="EC" id="2.7.-.-" evidence="4"/>
<evidence type="ECO:0000256" key="5">
    <source>
        <dbReference type="SAM" id="MobiDB-lite"/>
    </source>
</evidence>
<dbReference type="PANTHER" id="PTHR12400:SF108">
    <property type="entry name" value="KINASE"/>
    <property type="match status" value="1"/>
</dbReference>
<feature type="non-terminal residue" evidence="6">
    <location>
        <position position="359"/>
    </location>
</feature>
<dbReference type="InParanoid" id="A0A0C3CQU4"/>
<dbReference type="GO" id="GO:0008440">
    <property type="term" value="F:inositol-1,4,5-trisphosphate 3-kinase activity"/>
    <property type="evidence" value="ECO:0007669"/>
    <property type="project" value="TreeGrafter"/>
</dbReference>
<evidence type="ECO:0000256" key="2">
    <source>
        <dbReference type="ARBA" id="ARBA00022679"/>
    </source>
</evidence>
<dbReference type="GO" id="GO:0000824">
    <property type="term" value="F:inositol-1,4,5,6-tetrakisphosphate 3-kinase activity"/>
    <property type="evidence" value="ECO:0007669"/>
    <property type="project" value="TreeGrafter"/>
</dbReference>
<comment type="similarity">
    <text evidence="1 4">Belongs to the inositol phosphokinase (IPK) family.</text>
</comment>
<dbReference type="HOGENOM" id="CLU_042569_3_1_1"/>
<name>A0A0C3CQU4_9AGAM</name>
<evidence type="ECO:0000256" key="4">
    <source>
        <dbReference type="RuleBase" id="RU363090"/>
    </source>
</evidence>
<dbReference type="InterPro" id="IPR005522">
    <property type="entry name" value="IPK"/>
</dbReference>
<reference evidence="7" key="2">
    <citation type="submission" date="2015-01" db="EMBL/GenBank/DDBJ databases">
        <title>Evolutionary Origins and Diversification of the Mycorrhizal Mutualists.</title>
        <authorList>
            <consortium name="DOE Joint Genome Institute"/>
            <consortium name="Mycorrhizal Genomics Consortium"/>
            <person name="Kohler A."/>
            <person name="Kuo A."/>
            <person name="Nagy L.G."/>
            <person name="Floudas D."/>
            <person name="Copeland A."/>
            <person name="Barry K.W."/>
            <person name="Cichocki N."/>
            <person name="Veneault-Fourrey C."/>
            <person name="LaButti K."/>
            <person name="Lindquist E.A."/>
            <person name="Lipzen A."/>
            <person name="Lundell T."/>
            <person name="Morin E."/>
            <person name="Murat C."/>
            <person name="Riley R."/>
            <person name="Ohm R."/>
            <person name="Sun H."/>
            <person name="Tunlid A."/>
            <person name="Henrissat B."/>
            <person name="Grigoriev I.V."/>
            <person name="Hibbett D.S."/>
            <person name="Martin F."/>
        </authorList>
    </citation>
    <scope>NUCLEOTIDE SEQUENCE [LARGE SCALE GENOMIC DNA]</scope>
    <source>
        <strain evidence="7">Foug A</strain>
    </source>
</reference>